<organism evidence="3 4">
    <name type="scientific">Rhypophila decipiens</name>
    <dbReference type="NCBI Taxonomy" id="261697"/>
    <lineage>
        <taxon>Eukaryota</taxon>
        <taxon>Fungi</taxon>
        <taxon>Dikarya</taxon>
        <taxon>Ascomycota</taxon>
        <taxon>Pezizomycotina</taxon>
        <taxon>Sordariomycetes</taxon>
        <taxon>Sordariomycetidae</taxon>
        <taxon>Sordariales</taxon>
        <taxon>Naviculisporaceae</taxon>
        <taxon>Rhypophila</taxon>
    </lineage>
</organism>
<evidence type="ECO:0000313" key="4">
    <source>
        <dbReference type="Proteomes" id="UP001301769"/>
    </source>
</evidence>
<dbReference type="AlphaFoldDB" id="A0AAN7B9B7"/>
<keyword evidence="1" id="KW-1133">Transmembrane helix</keyword>
<gene>
    <name evidence="3" type="ORF">QBC37DRAFT_186086</name>
</gene>
<dbReference type="EMBL" id="MU858120">
    <property type="protein sequence ID" value="KAK4212830.1"/>
    <property type="molecule type" value="Genomic_DNA"/>
</dbReference>
<comment type="caution">
    <text evidence="3">The sequence shown here is derived from an EMBL/GenBank/DDBJ whole genome shotgun (WGS) entry which is preliminary data.</text>
</comment>
<keyword evidence="2" id="KW-0732">Signal</keyword>
<name>A0AAN7B9B7_9PEZI</name>
<feature type="transmembrane region" description="Helical" evidence="1">
    <location>
        <begin position="83"/>
        <end position="108"/>
    </location>
</feature>
<reference evidence="3" key="2">
    <citation type="submission" date="2023-05" db="EMBL/GenBank/DDBJ databases">
        <authorList>
            <consortium name="Lawrence Berkeley National Laboratory"/>
            <person name="Steindorff A."/>
            <person name="Hensen N."/>
            <person name="Bonometti L."/>
            <person name="Westerberg I."/>
            <person name="Brannstrom I.O."/>
            <person name="Guillou S."/>
            <person name="Cros-Aarteil S."/>
            <person name="Calhoun S."/>
            <person name="Haridas S."/>
            <person name="Kuo A."/>
            <person name="Mondo S."/>
            <person name="Pangilinan J."/>
            <person name="Riley R."/>
            <person name="Labutti K."/>
            <person name="Andreopoulos B."/>
            <person name="Lipzen A."/>
            <person name="Chen C."/>
            <person name="Yanf M."/>
            <person name="Daum C."/>
            <person name="Ng V."/>
            <person name="Clum A."/>
            <person name="Ohm R."/>
            <person name="Martin F."/>
            <person name="Silar P."/>
            <person name="Natvig D."/>
            <person name="Lalanne C."/>
            <person name="Gautier V."/>
            <person name="Ament-Velasquez S.L."/>
            <person name="Kruys A."/>
            <person name="Hutchinson M.I."/>
            <person name="Powell A.J."/>
            <person name="Barry K."/>
            <person name="Miller A.N."/>
            <person name="Grigoriev I.V."/>
            <person name="Debuchy R."/>
            <person name="Gladieux P."/>
            <person name="Thoren M.H."/>
            <person name="Johannesson H."/>
        </authorList>
    </citation>
    <scope>NUCLEOTIDE SEQUENCE</scope>
    <source>
        <strain evidence="3">PSN293</strain>
    </source>
</reference>
<sequence>MMLRLFVVLVGLAAVYPRSSMIQGGIMADKKKERYPVWLAMRLLSVCQHRPLAHACFSGCLSKMSMSERGFGNRDVEYRLLRLVLVCVAVVVAAVVLLLVSFLVTFLCSQDPTERQRQALGAAA</sequence>
<keyword evidence="1" id="KW-0812">Transmembrane</keyword>
<evidence type="ECO:0000256" key="1">
    <source>
        <dbReference type="SAM" id="Phobius"/>
    </source>
</evidence>
<accession>A0AAN7B9B7</accession>
<keyword evidence="4" id="KW-1185">Reference proteome</keyword>
<evidence type="ECO:0000256" key="2">
    <source>
        <dbReference type="SAM" id="SignalP"/>
    </source>
</evidence>
<proteinExistence type="predicted"/>
<evidence type="ECO:0000313" key="3">
    <source>
        <dbReference type="EMBL" id="KAK4212830.1"/>
    </source>
</evidence>
<dbReference type="Proteomes" id="UP001301769">
    <property type="component" value="Unassembled WGS sequence"/>
</dbReference>
<reference evidence="3" key="1">
    <citation type="journal article" date="2023" name="Mol. Phylogenet. Evol.">
        <title>Genome-scale phylogeny and comparative genomics of the fungal order Sordariales.</title>
        <authorList>
            <person name="Hensen N."/>
            <person name="Bonometti L."/>
            <person name="Westerberg I."/>
            <person name="Brannstrom I.O."/>
            <person name="Guillou S."/>
            <person name="Cros-Aarteil S."/>
            <person name="Calhoun S."/>
            <person name="Haridas S."/>
            <person name="Kuo A."/>
            <person name="Mondo S."/>
            <person name="Pangilinan J."/>
            <person name="Riley R."/>
            <person name="LaButti K."/>
            <person name="Andreopoulos B."/>
            <person name="Lipzen A."/>
            <person name="Chen C."/>
            <person name="Yan M."/>
            <person name="Daum C."/>
            <person name="Ng V."/>
            <person name="Clum A."/>
            <person name="Steindorff A."/>
            <person name="Ohm R.A."/>
            <person name="Martin F."/>
            <person name="Silar P."/>
            <person name="Natvig D.O."/>
            <person name="Lalanne C."/>
            <person name="Gautier V."/>
            <person name="Ament-Velasquez S.L."/>
            <person name="Kruys A."/>
            <person name="Hutchinson M.I."/>
            <person name="Powell A.J."/>
            <person name="Barry K."/>
            <person name="Miller A.N."/>
            <person name="Grigoriev I.V."/>
            <person name="Debuchy R."/>
            <person name="Gladieux P."/>
            <person name="Hiltunen Thoren M."/>
            <person name="Johannesson H."/>
        </authorList>
    </citation>
    <scope>NUCLEOTIDE SEQUENCE</scope>
    <source>
        <strain evidence="3">PSN293</strain>
    </source>
</reference>
<feature type="signal peptide" evidence="2">
    <location>
        <begin position="1"/>
        <end position="17"/>
    </location>
</feature>
<keyword evidence="1" id="KW-0472">Membrane</keyword>
<protein>
    <submittedName>
        <fullName evidence="3">Uncharacterized protein</fullName>
    </submittedName>
</protein>
<feature type="chain" id="PRO_5042912986" evidence="2">
    <location>
        <begin position="18"/>
        <end position="124"/>
    </location>
</feature>